<dbReference type="InterPro" id="IPR036779">
    <property type="entry name" value="LysM_dom_sf"/>
</dbReference>
<dbReference type="PANTHER" id="PTHR34700:SF8">
    <property type="entry name" value="POTASSIUM BINDING PROTEIN KBP"/>
    <property type="match status" value="1"/>
</dbReference>
<accession>A0ABQ5PUL0</accession>
<reference evidence="2" key="1">
    <citation type="journal article" date="2023" name="Antonie Van Leeuwenhoek">
        <title>Mesoterricola silvestris gen. nov., sp. nov., Mesoterricola sediminis sp. nov., Geothrix oryzae sp. nov., Geothrix edaphica sp. nov., Geothrix rubra sp. nov., and Geothrix limicola sp. nov., six novel members of Acidobacteriota isolated from soils.</title>
        <authorList>
            <person name="Itoh H."/>
            <person name="Sugisawa Y."/>
            <person name="Mise K."/>
            <person name="Xu Z."/>
            <person name="Kuniyasu M."/>
            <person name="Ushijima N."/>
            <person name="Kawano K."/>
            <person name="Kobayashi E."/>
            <person name="Shiratori Y."/>
            <person name="Masuda Y."/>
            <person name="Senoo K."/>
        </authorList>
    </citation>
    <scope>NUCLEOTIDE SEQUENCE</scope>
    <source>
        <strain evidence="2">Red802</strain>
    </source>
</reference>
<keyword evidence="3" id="KW-1185">Reference proteome</keyword>
<dbReference type="SMART" id="SM00257">
    <property type="entry name" value="LysM"/>
    <property type="match status" value="1"/>
</dbReference>
<comment type="caution">
    <text evidence="2">The sequence shown here is derived from an EMBL/GenBank/DDBJ whole genome shotgun (WGS) entry which is preliminary data.</text>
</comment>
<evidence type="ECO:0000313" key="2">
    <source>
        <dbReference type="EMBL" id="GLH65771.1"/>
    </source>
</evidence>
<dbReference type="Gene3D" id="3.10.350.10">
    <property type="entry name" value="LysM domain"/>
    <property type="match status" value="1"/>
</dbReference>
<feature type="domain" description="LysM" evidence="1">
    <location>
        <begin position="79"/>
        <end position="128"/>
    </location>
</feature>
<protein>
    <recommendedName>
        <fullName evidence="1">LysM domain-containing protein</fullName>
    </recommendedName>
</protein>
<dbReference type="EMBL" id="BSDC01000001">
    <property type="protein sequence ID" value="GLH65771.1"/>
    <property type="molecule type" value="Genomic_DNA"/>
</dbReference>
<evidence type="ECO:0000259" key="1">
    <source>
        <dbReference type="PROSITE" id="PS51782"/>
    </source>
</evidence>
<name>A0ABQ5PUL0_9BACT</name>
<dbReference type="Pfam" id="PF01476">
    <property type="entry name" value="LysM"/>
    <property type="match status" value="1"/>
</dbReference>
<gene>
    <name evidence="2" type="ORF">GETHED_01350</name>
</gene>
<dbReference type="InterPro" id="IPR052196">
    <property type="entry name" value="Bact_Kbp"/>
</dbReference>
<dbReference type="PROSITE" id="PS51782">
    <property type="entry name" value="LYSM"/>
    <property type="match status" value="1"/>
</dbReference>
<evidence type="ECO:0000313" key="3">
    <source>
        <dbReference type="Proteomes" id="UP001165044"/>
    </source>
</evidence>
<dbReference type="Proteomes" id="UP001165044">
    <property type="component" value="Unassembled WGS sequence"/>
</dbReference>
<proteinExistence type="predicted"/>
<sequence length="131" mass="14400">MDRFELLKSAYSPALSIVNGPGFQVHNLHLQDDKLFLKASAGTEQLKNAVWDALKTVNPNVDDVTCDIDVNAALAPKEAAYEVHPGDSLSKIAKRFYGDAGAYMRIFEANQDQLSDPNQIQVGQTLRVPLD</sequence>
<dbReference type="InterPro" id="IPR018392">
    <property type="entry name" value="LysM"/>
</dbReference>
<dbReference type="CDD" id="cd00118">
    <property type="entry name" value="LysM"/>
    <property type="match status" value="1"/>
</dbReference>
<dbReference type="PANTHER" id="PTHR34700">
    <property type="entry name" value="POTASSIUM BINDING PROTEIN KBP"/>
    <property type="match status" value="1"/>
</dbReference>
<dbReference type="RefSeq" id="WP_285605862.1">
    <property type="nucleotide sequence ID" value="NZ_BSDC01000001.1"/>
</dbReference>
<dbReference type="SUPFAM" id="SSF54106">
    <property type="entry name" value="LysM domain"/>
    <property type="match status" value="1"/>
</dbReference>
<organism evidence="2 3">
    <name type="scientific">Geothrix edaphica</name>
    <dbReference type="NCBI Taxonomy" id="2927976"/>
    <lineage>
        <taxon>Bacteria</taxon>
        <taxon>Pseudomonadati</taxon>
        <taxon>Acidobacteriota</taxon>
        <taxon>Holophagae</taxon>
        <taxon>Holophagales</taxon>
        <taxon>Holophagaceae</taxon>
        <taxon>Geothrix</taxon>
    </lineage>
</organism>